<keyword evidence="2" id="KW-1185">Reference proteome</keyword>
<accession>A0ABW1S282</accession>
<evidence type="ECO:0000313" key="1">
    <source>
        <dbReference type="EMBL" id="MFC6181827.1"/>
    </source>
</evidence>
<gene>
    <name evidence="1" type="ORF">ACFP5Y_11380</name>
</gene>
<comment type="caution">
    <text evidence="1">The sequence shown here is derived from an EMBL/GenBank/DDBJ whole genome shotgun (WGS) entry which is preliminary data.</text>
</comment>
<reference evidence="2" key="1">
    <citation type="journal article" date="2019" name="Int. J. Syst. Evol. Microbiol.">
        <title>The Global Catalogue of Microorganisms (GCM) 10K type strain sequencing project: providing services to taxonomists for standard genome sequencing and annotation.</title>
        <authorList>
            <consortium name="The Broad Institute Genomics Platform"/>
            <consortium name="The Broad Institute Genome Sequencing Center for Infectious Disease"/>
            <person name="Wu L."/>
            <person name="Ma J."/>
        </authorList>
    </citation>
    <scope>NUCLEOTIDE SEQUENCE [LARGE SCALE GENOMIC DNA]</scope>
    <source>
        <strain evidence="2">CCM 8933</strain>
    </source>
</reference>
<dbReference type="Proteomes" id="UP001596282">
    <property type="component" value="Unassembled WGS sequence"/>
</dbReference>
<dbReference type="EMBL" id="JBHSSC010000042">
    <property type="protein sequence ID" value="MFC6181827.1"/>
    <property type="molecule type" value="Genomic_DNA"/>
</dbReference>
<organism evidence="1 2">
    <name type="scientific">Lactiplantibacillus daowaiensis</name>
    <dbReference type="NCBI Taxonomy" id="2559918"/>
    <lineage>
        <taxon>Bacteria</taxon>
        <taxon>Bacillati</taxon>
        <taxon>Bacillota</taxon>
        <taxon>Bacilli</taxon>
        <taxon>Lactobacillales</taxon>
        <taxon>Lactobacillaceae</taxon>
        <taxon>Lactiplantibacillus</taxon>
    </lineage>
</organism>
<sequence>MRLIDFKLSTVDLDRQIPLYWEPDTGLQPILDLRWQTDQLLLVPSQTGTPLTLDQFFARTRQLNGQAPLLIGTTPVAPLFGYRLSTQRLLLG</sequence>
<proteinExistence type="predicted"/>
<dbReference type="RefSeq" id="WP_137627962.1">
    <property type="nucleotide sequence ID" value="NZ_BJDJ01000004.1"/>
</dbReference>
<name>A0ABW1S282_9LACO</name>
<evidence type="ECO:0000313" key="2">
    <source>
        <dbReference type="Proteomes" id="UP001596282"/>
    </source>
</evidence>
<protein>
    <submittedName>
        <fullName evidence="1">Uncharacterized protein</fullName>
    </submittedName>
</protein>